<accession>A0A8C2PBM0</accession>
<proteinExistence type="predicted"/>
<evidence type="ECO:0000256" key="2">
    <source>
        <dbReference type="ARBA" id="ARBA00022980"/>
    </source>
</evidence>
<dbReference type="InterPro" id="IPR001593">
    <property type="entry name" value="Ribosomal_eS1"/>
</dbReference>
<dbReference type="GO" id="GO:0005840">
    <property type="term" value="C:ribosome"/>
    <property type="evidence" value="ECO:0007669"/>
    <property type="project" value="UniProtKB-KW"/>
</dbReference>
<keyword evidence="1" id="KW-0963">Cytoplasm</keyword>
<dbReference type="Pfam" id="PF01015">
    <property type="entry name" value="Ribosomal_S3Ae"/>
    <property type="match status" value="1"/>
</dbReference>
<organism evidence="4">
    <name type="scientific">Capra hircus</name>
    <name type="common">Goat</name>
    <dbReference type="NCBI Taxonomy" id="9925"/>
    <lineage>
        <taxon>Eukaryota</taxon>
        <taxon>Metazoa</taxon>
        <taxon>Chordata</taxon>
        <taxon>Craniata</taxon>
        <taxon>Vertebrata</taxon>
        <taxon>Euteleostomi</taxon>
        <taxon>Mammalia</taxon>
        <taxon>Eutheria</taxon>
        <taxon>Laurasiatheria</taxon>
        <taxon>Artiodactyla</taxon>
        <taxon>Ruminantia</taxon>
        <taxon>Pecora</taxon>
        <taxon>Bovidae</taxon>
        <taxon>Caprinae</taxon>
        <taxon>Capra</taxon>
    </lineage>
</organism>
<evidence type="ECO:0000313" key="4">
    <source>
        <dbReference type="Ensembl" id="ENSCHIP00010016991.1"/>
    </source>
</evidence>
<evidence type="ECO:0000256" key="3">
    <source>
        <dbReference type="ARBA" id="ARBA00023274"/>
    </source>
</evidence>
<dbReference type="PANTHER" id="PTHR11830">
    <property type="entry name" value="40S RIBOSOMAL PROTEIN S3A"/>
    <property type="match status" value="1"/>
</dbReference>
<reference evidence="4" key="1">
    <citation type="submission" date="2019-03" db="EMBL/GenBank/DDBJ databases">
        <title>Genome sequencing and reference-guided assembly of Black Bengal Goat (Capra hircus).</title>
        <authorList>
            <person name="Siddiki A.Z."/>
            <person name="Baten A."/>
            <person name="Billah M."/>
            <person name="Alam M.A.U."/>
            <person name="Shawrob K.S.M."/>
            <person name="Saha S."/>
            <person name="Chowdhury M."/>
            <person name="Rahman A.H."/>
            <person name="Stear M."/>
            <person name="Miah G."/>
            <person name="Das G.B."/>
            <person name="Hossain M.M."/>
            <person name="Kumkum M."/>
            <person name="Islam M.S."/>
            <person name="Mollah A.M."/>
            <person name="Ahsan A."/>
            <person name="Tusar F."/>
            <person name="Khan M.K.I."/>
        </authorList>
    </citation>
    <scope>NUCLEOTIDE SEQUENCE [LARGE SCALE GENOMIC DNA]</scope>
</reference>
<dbReference type="GO" id="GO:1990904">
    <property type="term" value="C:ribonucleoprotein complex"/>
    <property type="evidence" value="ECO:0007669"/>
    <property type="project" value="UniProtKB-KW"/>
</dbReference>
<dbReference type="Ensembl" id="ENSCHIT00010023728.1">
    <property type="protein sequence ID" value="ENSCHIP00010016991.1"/>
    <property type="gene ID" value="ENSCHIG00010012348.1"/>
</dbReference>
<dbReference type="GO" id="GO:0006412">
    <property type="term" value="P:translation"/>
    <property type="evidence" value="ECO:0007669"/>
    <property type="project" value="InterPro"/>
</dbReference>
<name>A0A8C2PBM0_CAPHI</name>
<dbReference type="SMART" id="SM01397">
    <property type="entry name" value="Ribosomal_S3Ae"/>
    <property type="match status" value="1"/>
</dbReference>
<evidence type="ECO:0000256" key="1">
    <source>
        <dbReference type="ARBA" id="ARBA00022490"/>
    </source>
</evidence>
<sequence length="95" mass="10673">MVVGKNKHLMKGGKRGAKKKVVEPFSKKDWCDVKALAMFNIRNIGKILVTRSQGTKIASDDLKGHVFEVSLADLHNDDVAFRKLKLITEDVQDHD</sequence>
<dbReference type="GO" id="GO:0003735">
    <property type="term" value="F:structural constituent of ribosome"/>
    <property type="evidence" value="ECO:0007669"/>
    <property type="project" value="InterPro"/>
</dbReference>
<evidence type="ECO:0008006" key="5">
    <source>
        <dbReference type="Google" id="ProtNLM"/>
    </source>
</evidence>
<keyword evidence="2" id="KW-0689">Ribosomal protein</keyword>
<reference evidence="4" key="2">
    <citation type="submission" date="2025-08" db="UniProtKB">
        <authorList>
            <consortium name="Ensembl"/>
        </authorList>
    </citation>
    <scope>IDENTIFICATION</scope>
</reference>
<keyword evidence="3" id="KW-0687">Ribonucleoprotein</keyword>
<dbReference type="AlphaFoldDB" id="A0A8C2PBM0"/>
<protein>
    <recommendedName>
        <fullName evidence="5">40S ribosomal protein S3a</fullName>
    </recommendedName>
</protein>